<dbReference type="AlphaFoldDB" id="A0AAV7UJE6"/>
<organism evidence="2 3">
    <name type="scientific">Pleurodeles waltl</name>
    <name type="common">Iberian ribbed newt</name>
    <dbReference type="NCBI Taxonomy" id="8319"/>
    <lineage>
        <taxon>Eukaryota</taxon>
        <taxon>Metazoa</taxon>
        <taxon>Chordata</taxon>
        <taxon>Craniata</taxon>
        <taxon>Vertebrata</taxon>
        <taxon>Euteleostomi</taxon>
        <taxon>Amphibia</taxon>
        <taxon>Batrachia</taxon>
        <taxon>Caudata</taxon>
        <taxon>Salamandroidea</taxon>
        <taxon>Salamandridae</taxon>
        <taxon>Pleurodelinae</taxon>
        <taxon>Pleurodeles</taxon>
    </lineage>
</organism>
<feature type="compositionally biased region" description="Basic and acidic residues" evidence="1">
    <location>
        <begin position="1"/>
        <end position="10"/>
    </location>
</feature>
<dbReference type="Proteomes" id="UP001066276">
    <property type="component" value="Chromosome 3_1"/>
</dbReference>
<protein>
    <submittedName>
        <fullName evidence="2">Uncharacterized protein</fullName>
    </submittedName>
</protein>
<comment type="caution">
    <text evidence="2">The sequence shown here is derived from an EMBL/GenBank/DDBJ whole genome shotgun (WGS) entry which is preliminary data.</text>
</comment>
<feature type="region of interest" description="Disordered" evidence="1">
    <location>
        <begin position="53"/>
        <end position="85"/>
    </location>
</feature>
<proteinExistence type="predicted"/>
<accession>A0AAV7UJE6</accession>
<reference evidence="2" key="1">
    <citation type="journal article" date="2022" name="bioRxiv">
        <title>Sequencing and chromosome-scale assembly of the giantPleurodeles waltlgenome.</title>
        <authorList>
            <person name="Brown T."/>
            <person name="Elewa A."/>
            <person name="Iarovenko S."/>
            <person name="Subramanian E."/>
            <person name="Araus A.J."/>
            <person name="Petzold A."/>
            <person name="Susuki M."/>
            <person name="Suzuki K.-i.T."/>
            <person name="Hayashi T."/>
            <person name="Toyoda A."/>
            <person name="Oliveira C."/>
            <person name="Osipova E."/>
            <person name="Leigh N.D."/>
            <person name="Simon A."/>
            <person name="Yun M.H."/>
        </authorList>
    </citation>
    <scope>NUCLEOTIDE SEQUENCE</scope>
    <source>
        <strain evidence="2">20211129_DDA</strain>
        <tissue evidence="2">Liver</tissue>
    </source>
</reference>
<evidence type="ECO:0000313" key="2">
    <source>
        <dbReference type="EMBL" id="KAJ1188922.1"/>
    </source>
</evidence>
<feature type="region of interest" description="Disordered" evidence="1">
    <location>
        <begin position="1"/>
        <end position="21"/>
    </location>
</feature>
<evidence type="ECO:0000313" key="3">
    <source>
        <dbReference type="Proteomes" id="UP001066276"/>
    </source>
</evidence>
<gene>
    <name evidence="2" type="ORF">NDU88_005678</name>
</gene>
<sequence>MGRLVRRSDEAQIGLPSPPQHPLWVRQCTGVPRCTSWLLNVSVGHEVTRARGFRAAPSSLAKSTPTHRAGPFQSLQTRPPAPHRA</sequence>
<dbReference type="EMBL" id="JANPWB010000005">
    <property type="protein sequence ID" value="KAJ1188922.1"/>
    <property type="molecule type" value="Genomic_DNA"/>
</dbReference>
<evidence type="ECO:0000256" key="1">
    <source>
        <dbReference type="SAM" id="MobiDB-lite"/>
    </source>
</evidence>
<name>A0AAV7UJE6_PLEWA</name>
<keyword evidence="3" id="KW-1185">Reference proteome</keyword>